<keyword evidence="5" id="KW-1185">Reference proteome</keyword>
<organism evidence="4 5">
    <name type="scientific">Stenotrophomonas nitritireducens</name>
    <dbReference type="NCBI Taxonomy" id="83617"/>
    <lineage>
        <taxon>Bacteria</taxon>
        <taxon>Pseudomonadati</taxon>
        <taxon>Pseudomonadota</taxon>
        <taxon>Gammaproteobacteria</taxon>
        <taxon>Lysobacterales</taxon>
        <taxon>Lysobacteraceae</taxon>
        <taxon>Stenotrophomonas</taxon>
    </lineage>
</organism>
<feature type="domain" description="EF-hand" evidence="3">
    <location>
        <begin position="33"/>
        <end position="68"/>
    </location>
</feature>
<dbReference type="RefSeq" id="WP_055768828.1">
    <property type="nucleotide sequence ID" value="NZ_LDJG01000021.1"/>
</dbReference>
<feature type="domain" description="EF-hand" evidence="3">
    <location>
        <begin position="94"/>
        <end position="124"/>
    </location>
</feature>
<dbReference type="Pfam" id="PF13202">
    <property type="entry name" value="EF-hand_5"/>
    <property type="match status" value="3"/>
</dbReference>
<dbReference type="PROSITE" id="PS50222">
    <property type="entry name" value="EF_HAND_2"/>
    <property type="match status" value="2"/>
</dbReference>
<reference evidence="4 5" key="1">
    <citation type="submission" date="2015-05" db="EMBL/GenBank/DDBJ databases">
        <title>Genome sequencing and analysis of members of genus Stenotrophomonas.</title>
        <authorList>
            <person name="Patil P.P."/>
            <person name="Midha S."/>
            <person name="Patil P.B."/>
        </authorList>
    </citation>
    <scope>NUCLEOTIDE SEQUENCE [LARGE SCALE GENOMIC DNA]</scope>
    <source>
        <strain evidence="4 5">DSM 12575</strain>
    </source>
</reference>
<evidence type="ECO:0000313" key="4">
    <source>
        <dbReference type="EMBL" id="KRG55659.1"/>
    </source>
</evidence>
<evidence type="ECO:0000256" key="1">
    <source>
        <dbReference type="SAM" id="MobiDB-lite"/>
    </source>
</evidence>
<keyword evidence="2" id="KW-0732">Signal</keyword>
<feature type="signal peptide" evidence="2">
    <location>
        <begin position="1"/>
        <end position="32"/>
    </location>
</feature>
<evidence type="ECO:0000256" key="2">
    <source>
        <dbReference type="SAM" id="SignalP"/>
    </source>
</evidence>
<proteinExistence type="predicted"/>
<dbReference type="SUPFAM" id="SSF47473">
    <property type="entry name" value="EF-hand"/>
    <property type="match status" value="1"/>
</dbReference>
<evidence type="ECO:0000313" key="5">
    <source>
        <dbReference type="Proteomes" id="UP000050902"/>
    </source>
</evidence>
<name>A0ABR5NHH2_9GAMM</name>
<dbReference type="InterPro" id="IPR002048">
    <property type="entry name" value="EF_hand_dom"/>
</dbReference>
<dbReference type="PROSITE" id="PS00018">
    <property type="entry name" value="EF_HAND_1"/>
    <property type="match status" value="2"/>
</dbReference>
<accession>A0ABR5NHH2</accession>
<evidence type="ECO:0000259" key="3">
    <source>
        <dbReference type="PROSITE" id="PS50222"/>
    </source>
</evidence>
<dbReference type="Gene3D" id="1.10.238.10">
    <property type="entry name" value="EF-hand"/>
    <property type="match status" value="1"/>
</dbReference>
<dbReference type="InterPro" id="IPR018247">
    <property type="entry name" value="EF_Hand_1_Ca_BS"/>
</dbReference>
<gene>
    <name evidence="4" type="ORF">ABB22_13460</name>
</gene>
<comment type="caution">
    <text evidence="4">The sequence shown here is derived from an EMBL/GenBank/DDBJ whole genome shotgun (WGS) entry which is preliminary data.</text>
</comment>
<dbReference type="InterPro" id="IPR011992">
    <property type="entry name" value="EF-hand-dom_pair"/>
</dbReference>
<feature type="region of interest" description="Disordered" evidence="1">
    <location>
        <begin position="74"/>
        <end position="94"/>
    </location>
</feature>
<sequence length="124" mass="14081">MTNRASGSAHGRRLVRRLSLLLAATLPWAALAAQVQDTTDYLRRMDLDGDGRVSPDEYLQWMLYAFDRMDRNGNGVLEPEEQPGGRGRPITREQQKQVILERFHKQDADGDGYLSARELMAPPR</sequence>
<dbReference type="Proteomes" id="UP000050902">
    <property type="component" value="Unassembled WGS sequence"/>
</dbReference>
<protein>
    <recommendedName>
        <fullName evidence="3">EF-hand domain-containing protein</fullName>
    </recommendedName>
</protein>
<feature type="chain" id="PRO_5045753313" description="EF-hand domain-containing protein" evidence="2">
    <location>
        <begin position="33"/>
        <end position="124"/>
    </location>
</feature>
<dbReference type="EMBL" id="LDJG01000021">
    <property type="protein sequence ID" value="KRG55659.1"/>
    <property type="molecule type" value="Genomic_DNA"/>
</dbReference>